<feature type="coiled-coil region" evidence="1">
    <location>
        <begin position="47"/>
        <end position="109"/>
    </location>
</feature>
<keyword evidence="1" id="KW-0175">Coiled coil</keyword>
<accession>A0A7C9CMY2</accession>
<sequence>MALSLAEARFQVAVESVEAVRTRSVNSEGSMQGDSENEGEEEVANLLRQEEETLLVAQEEVRKCRSTLESCEAELVRLQHRKEELQKEVDRLKEAAEQAQKNALEAEEDVTNIMLLAEQAVALEIEAAHRVNDAEIALQRAEKLLFTYQTDITDSIEQQIGASVNEDMPHQEELLSQGTVGADGFESEIEDASSASKPSLNSPSDIVSQSLDEAALSDDHSDKENGKMGIEASRDTDLELEKVKIHYKLRRQKHKRM</sequence>
<evidence type="ECO:0000256" key="1">
    <source>
        <dbReference type="SAM" id="Coils"/>
    </source>
</evidence>
<feature type="region of interest" description="Disordered" evidence="2">
    <location>
        <begin position="187"/>
        <end position="235"/>
    </location>
</feature>
<proteinExistence type="predicted"/>
<feature type="compositionally biased region" description="Low complexity" evidence="2">
    <location>
        <begin position="192"/>
        <end position="204"/>
    </location>
</feature>
<evidence type="ECO:0000256" key="2">
    <source>
        <dbReference type="SAM" id="MobiDB-lite"/>
    </source>
</evidence>
<reference evidence="3" key="1">
    <citation type="journal article" date="2013" name="J. Plant Res.">
        <title>Effect of fungi and light on seed germination of three Opuntia species from semiarid lands of central Mexico.</title>
        <authorList>
            <person name="Delgado-Sanchez P."/>
            <person name="Jimenez-Bremont J.F."/>
            <person name="Guerrero-Gonzalez Mde L."/>
            <person name="Flores J."/>
        </authorList>
    </citation>
    <scope>NUCLEOTIDE SEQUENCE</scope>
    <source>
        <tissue evidence="3">Cladode</tissue>
    </source>
</reference>
<dbReference type="AlphaFoldDB" id="A0A7C9CMY2"/>
<evidence type="ECO:0000313" key="3">
    <source>
        <dbReference type="EMBL" id="MBA4618488.1"/>
    </source>
</evidence>
<protein>
    <submittedName>
        <fullName evidence="3">Uncharacterized protein</fullName>
    </submittedName>
</protein>
<name>A0A7C9CMY2_OPUST</name>
<feature type="region of interest" description="Disordered" evidence="2">
    <location>
        <begin position="21"/>
        <end position="43"/>
    </location>
</feature>
<organism evidence="3">
    <name type="scientific">Opuntia streptacantha</name>
    <name type="common">Prickly pear cactus</name>
    <name type="synonym">Opuntia cardona</name>
    <dbReference type="NCBI Taxonomy" id="393608"/>
    <lineage>
        <taxon>Eukaryota</taxon>
        <taxon>Viridiplantae</taxon>
        <taxon>Streptophyta</taxon>
        <taxon>Embryophyta</taxon>
        <taxon>Tracheophyta</taxon>
        <taxon>Spermatophyta</taxon>
        <taxon>Magnoliopsida</taxon>
        <taxon>eudicotyledons</taxon>
        <taxon>Gunneridae</taxon>
        <taxon>Pentapetalae</taxon>
        <taxon>Caryophyllales</taxon>
        <taxon>Cactineae</taxon>
        <taxon>Cactaceae</taxon>
        <taxon>Opuntioideae</taxon>
        <taxon>Opuntia</taxon>
    </lineage>
</organism>
<dbReference type="EMBL" id="GISG01021003">
    <property type="protein sequence ID" value="MBA4618488.1"/>
    <property type="molecule type" value="Transcribed_RNA"/>
</dbReference>
<reference evidence="3" key="2">
    <citation type="submission" date="2020-07" db="EMBL/GenBank/DDBJ databases">
        <authorList>
            <person name="Vera ALvarez R."/>
            <person name="Arias-Moreno D.M."/>
            <person name="Jimenez-Jacinto V."/>
            <person name="Jimenez-Bremont J.F."/>
            <person name="Swaminathan K."/>
            <person name="Moose S.P."/>
            <person name="Guerrero-Gonzalez M.L."/>
            <person name="Marino-Ramirez L."/>
            <person name="Landsman D."/>
            <person name="Rodriguez-Kessler M."/>
            <person name="Delgado-Sanchez P."/>
        </authorList>
    </citation>
    <scope>NUCLEOTIDE SEQUENCE</scope>
    <source>
        <tissue evidence="3">Cladode</tissue>
    </source>
</reference>
<feature type="compositionally biased region" description="Basic and acidic residues" evidence="2">
    <location>
        <begin position="217"/>
        <end position="235"/>
    </location>
</feature>
<feature type="compositionally biased region" description="Polar residues" evidence="2">
    <location>
        <begin position="23"/>
        <end position="34"/>
    </location>
</feature>